<dbReference type="EMBL" id="FNXG01000009">
    <property type="protein sequence ID" value="SEI12412.1"/>
    <property type="molecule type" value="Genomic_DNA"/>
</dbReference>
<dbReference type="InterPro" id="IPR008962">
    <property type="entry name" value="PapD-like_sf"/>
</dbReference>
<name>A0A1H6NNN1_9RHOB</name>
<dbReference type="GO" id="GO:0071555">
    <property type="term" value="P:cell wall organization"/>
    <property type="evidence" value="ECO:0007669"/>
    <property type="project" value="InterPro"/>
</dbReference>
<gene>
    <name evidence="3" type="ORF">SAMN04488075_3099</name>
</gene>
<keyword evidence="3" id="KW-0969">Cilium</keyword>
<feature type="compositionally biased region" description="Polar residues" evidence="1">
    <location>
        <begin position="1"/>
        <end position="13"/>
    </location>
</feature>
<evidence type="ECO:0000256" key="1">
    <source>
        <dbReference type="SAM" id="MobiDB-lite"/>
    </source>
</evidence>
<feature type="region of interest" description="Disordered" evidence="1">
    <location>
        <begin position="1"/>
        <end position="23"/>
    </location>
</feature>
<keyword evidence="3" id="KW-0282">Flagellum</keyword>
<organism evidence="3 4">
    <name type="scientific">Paracoccus alkenifer</name>
    <dbReference type="NCBI Taxonomy" id="65735"/>
    <lineage>
        <taxon>Bacteria</taxon>
        <taxon>Pseudomonadati</taxon>
        <taxon>Pseudomonadota</taxon>
        <taxon>Alphaproteobacteria</taxon>
        <taxon>Rhodobacterales</taxon>
        <taxon>Paracoccaceae</taxon>
        <taxon>Paracoccus</taxon>
    </lineage>
</organism>
<dbReference type="STRING" id="65735.SAMN04488075_3099"/>
<dbReference type="Pfam" id="PF00345">
    <property type="entry name" value="PapD_N"/>
    <property type="match status" value="1"/>
</dbReference>
<dbReference type="PANTHER" id="PTHR30251:SF4">
    <property type="entry name" value="SLR1668 PROTEIN"/>
    <property type="match status" value="1"/>
</dbReference>
<reference evidence="4" key="1">
    <citation type="submission" date="2016-10" db="EMBL/GenBank/DDBJ databases">
        <authorList>
            <person name="Varghese N."/>
            <person name="Submissions S."/>
        </authorList>
    </citation>
    <scope>NUCLEOTIDE SEQUENCE [LARGE SCALE GENOMIC DNA]</scope>
    <source>
        <strain evidence="4">DSM 11593</strain>
    </source>
</reference>
<dbReference type="InterPro" id="IPR013783">
    <property type="entry name" value="Ig-like_fold"/>
</dbReference>
<evidence type="ECO:0000313" key="3">
    <source>
        <dbReference type="EMBL" id="SEI12412.1"/>
    </source>
</evidence>
<dbReference type="SUPFAM" id="SSF49354">
    <property type="entry name" value="PapD-like"/>
    <property type="match status" value="1"/>
</dbReference>
<accession>A0A1H6NNN1</accession>
<dbReference type="RefSeq" id="WP_090849049.1">
    <property type="nucleotide sequence ID" value="NZ_FNXG01000009.1"/>
</dbReference>
<proteinExistence type="predicted"/>
<evidence type="ECO:0000259" key="2">
    <source>
        <dbReference type="Pfam" id="PF00345"/>
    </source>
</evidence>
<dbReference type="Proteomes" id="UP000199125">
    <property type="component" value="Unassembled WGS sequence"/>
</dbReference>
<sequence length="452" mass="50019">MTVQARSFRWTQQGGKGSLQRTGDVVVSPPAVRLPPGATKIIRVVRTSKAPVRGEEAYRIIINEVPDQALRRGGAVNFATELRIPVFFSGRGTSNPAVAWSLRNAGNATYLVAQNQRLVATLETSGKRGRTSIVKKSHYRPPWITLASVALMHLPCSASADEAEFSETANRACRQIIDTRPDQVIGKGRTASAEVVAASLKRTELSDDVRRALHDDIAASRDEFSRSFRALAKLVPPAERQEDRDIFIAFLEGEVALQTNRLQWLENRTSTLIPASEFGPATELVNEAMQRLDFAGRDCQLIAQDVDIPDDRRIFVRKAAAACTEIVVRRSEQDHEGNRDIVLAGLVDAHRGALELPRPELDAALTAAEAEWQRSFQQLSDIPAQLAPDGESWTRFLQLFRQMAEVQRSRLLVLHSAAEDPSAAYKAVRSPIMDVELSALDLENTDCRSIHF</sequence>
<feature type="domain" description="Pili assembly chaperone N-terminal" evidence="2">
    <location>
        <begin position="3"/>
        <end position="89"/>
    </location>
</feature>
<dbReference type="GO" id="GO:0030288">
    <property type="term" value="C:outer membrane-bounded periplasmic space"/>
    <property type="evidence" value="ECO:0007669"/>
    <property type="project" value="InterPro"/>
</dbReference>
<dbReference type="InterPro" id="IPR016147">
    <property type="entry name" value="Pili_assmbl_chaperone_N"/>
</dbReference>
<dbReference type="OrthoDB" id="511700at2"/>
<dbReference type="InterPro" id="IPR050643">
    <property type="entry name" value="Periplasmic_pilus_chap"/>
</dbReference>
<dbReference type="Gene3D" id="2.60.40.10">
    <property type="entry name" value="Immunoglobulins"/>
    <property type="match status" value="1"/>
</dbReference>
<keyword evidence="3" id="KW-0966">Cell projection</keyword>
<keyword evidence="4" id="KW-1185">Reference proteome</keyword>
<dbReference type="PANTHER" id="PTHR30251">
    <property type="entry name" value="PILUS ASSEMBLY CHAPERONE"/>
    <property type="match status" value="1"/>
</dbReference>
<dbReference type="AlphaFoldDB" id="A0A1H6NNN1"/>
<evidence type="ECO:0000313" key="4">
    <source>
        <dbReference type="Proteomes" id="UP000199125"/>
    </source>
</evidence>
<protein>
    <submittedName>
        <fullName evidence="3">Pili and flagellar-assembly chaperone, PapD N-terminal domain</fullName>
    </submittedName>
</protein>